<feature type="compositionally biased region" description="Basic and acidic residues" evidence="1">
    <location>
        <begin position="173"/>
        <end position="195"/>
    </location>
</feature>
<dbReference type="InterPro" id="IPR029480">
    <property type="entry name" value="Transpos_assoc"/>
</dbReference>
<dbReference type="Pfam" id="PF13963">
    <property type="entry name" value="Transpos_assoc"/>
    <property type="match status" value="1"/>
</dbReference>
<dbReference type="AlphaFoldDB" id="A0AAD8S526"/>
<feature type="region of interest" description="Disordered" evidence="1">
    <location>
        <begin position="131"/>
        <end position="205"/>
    </location>
</feature>
<feature type="compositionally biased region" description="Acidic residues" evidence="1">
    <location>
        <begin position="249"/>
        <end position="261"/>
    </location>
</feature>
<name>A0AAD8S526_LOLMU</name>
<feature type="compositionally biased region" description="Acidic residues" evidence="1">
    <location>
        <begin position="131"/>
        <end position="172"/>
    </location>
</feature>
<organism evidence="3 4">
    <name type="scientific">Lolium multiflorum</name>
    <name type="common">Italian ryegrass</name>
    <name type="synonym">Lolium perenne subsp. multiflorum</name>
    <dbReference type="NCBI Taxonomy" id="4521"/>
    <lineage>
        <taxon>Eukaryota</taxon>
        <taxon>Viridiplantae</taxon>
        <taxon>Streptophyta</taxon>
        <taxon>Embryophyta</taxon>
        <taxon>Tracheophyta</taxon>
        <taxon>Spermatophyta</taxon>
        <taxon>Magnoliopsida</taxon>
        <taxon>Liliopsida</taxon>
        <taxon>Poales</taxon>
        <taxon>Poaceae</taxon>
        <taxon>BOP clade</taxon>
        <taxon>Pooideae</taxon>
        <taxon>Poodae</taxon>
        <taxon>Poeae</taxon>
        <taxon>Poeae Chloroplast Group 2 (Poeae type)</taxon>
        <taxon>Loliodinae</taxon>
        <taxon>Loliinae</taxon>
        <taxon>Lolium</taxon>
    </lineage>
</organism>
<reference evidence="3" key="1">
    <citation type="submission" date="2023-07" db="EMBL/GenBank/DDBJ databases">
        <title>A chromosome-level genome assembly of Lolium multiflorum.</title>
        <authorList>
            <person name="Chen Y."/>
            <person name="Copetti D."/>
            <person name="Kolliker R."/>
            <person name="Studer B."/>
        </authorList>
    </citation>
    <scope>NUCLEOTIDE SEQUENCE</scope>
    <source>
        <strain evidence="3">02402/16</strain>
        <tissue evidence="3">Leaf</tissue>
    </source>
</reference>
<accession>A0AAD8S526</accession>
<proteinExistence type="predicted"/>
<dbReference type="EMBL" id="JAUUTY010000004">
    <property type="protein sequence ID" value="KAK1644953.1"/>
    <property type="molecule type" value="Genomic_DNA"/>
</dbReference>
<evidence type="ECO:0000313" key="4">
    <source>
        <dbReference type="Proteomes" id="UP001231189"/>
    </source>
</evidence>
<dbReference type="Proteomes" id="UP001231189">
    <property type="component" value="Unassembled WGS sequence"/>
</dbReference>
<evidence type="ECO:0000313" key="3">
    <source>
        <dbReference type="EMBL" id="KAK1644953.1"/>
    </source>
</evidence>
<keyword evidence="4" id="KW-1185">Reference proteome</keyword>
<feature type="region of interest" description="Disordered" evidence="1">
    <location>
        <begin position="222"/>
        <end position="272"/>
    </location>
</feature>
<comment type="caution">
    <text evidence="3">The sequence shown here is derived from an EMBL/GenBank/DDBJ whole genome shotgun (WGS) entry which is preliminary data.</text>
</comment>
<evidence type="ECO:0000256" key="1">
    <source>
        <dbReference type="SAM" id="MobiDB-lite"/>
    </source>
</evidence>
<sequence length="272" mass="31503">MQVRRNENDGSFDRDGAAIVVQVVAVEEESRISFMANAKKMQEIVADNQMNRQWMYIDRRFDEFTSGLENFIAMAEANKHGGFMYCPCVDCKNIVNYAHSSVIHSHLLRAGFMPSYYCWTKHGERGVMMEDNEEEEEDDDGYPNFPEYDDTAEGNEDNEVEDQEAPDEPADDDLGRAISDARRECETEKERHEEGGPPPSDFNEAGRRLWWRGRTLQGVMAHRGPRLCYPQSQPTRALPPRFDYRDPDASDDDDGDYDDYSGEYYRARHEYD</sequence>
<gene>
    <name evidence="3" type="ORF">QYE76_062758</name>
</gene>
<feature type="domain" description="Transposase-associated" evidence="2">
    <location>
        <begin position="52"/>
        <end position="124"/>
    </location>
</feature>
<evidence type="ECO:0000259" key="2">
    <source>
        <dbReference type="Pfam" id="PF13963"/>
    </source>
</evidence>
<protein>
    <recommendedName>
        <fullName evidence="2">Transposase-associated domain-containing protein</fullName>
    </recommendedName>
</protein>